<dbReference type="InterPro" id="IPR020562">
    <property type="entry name" value="PRibGlycinamide_synth_N"/>
</dbReference>
<organism evidence="17 18">
    <name type="scientific">Pseudodesulfovibrio profundus</name>
    <dbReference type="NCBI Taxonomy" id="57320"/>
    <lineage>
        <taxon>Bacteria</taxon>
        <taxon>Pseudomonadati</taxon>
        <taxon>Thermodesulfobacteriota</taxon>
        <taxon>Desulfovibrionia</taxon>
        <taxon>Desulfovibrionales</taxon>
        <taxon>Desulfovibrionaceae</taxon>
    </lineage>
</organism>
<comment type="cofactor">
    <cofactor evidence="2">
        <name>Mg(2+)</name>
        <dbReference type="ChEBI" id="CHEBI:18420"/>
    </cofactor>
</comment>
<name>A0A2C8F7Z4_9BACT</name>
<evidence type="ECO:0000256" key="2">
    <source>
        <dbReference type="ARBA" id="ARBA00001946"/>
    </source>
</evidence>
<dbReference type="InterPro" id="IPR020561">
    <property type="entry name" value="PRibGlycinamid_synth_ATP-grasp"/>
</dbReference>
<evidence type="ECO:0000259" key="16">
    <source>
        <dbReference type="PROSITE" id="PS50975"/>
    </source>
</evidence>
<dbReference type="InterPro" id="IPR037123">
    <property type="entry name" value="PRibGlycinamide_synth_C_sf"/>
</dbReference>
<keyword evidence="8 14" id="KW-0658">Purine biosynthesis</keyword>
<dbReference type="AlphaFoldDB" id="A0A2C8F7Z4"/>
<dbReference type="PROSITE" id="PS50975">
    <property type="entry name" value="ATP_GRASP"/>
    <property type="match status" value="1"/>
</dbReference>
<evidence type="ECO:0000256" key="11">
    <source>
        <dbReference type="ARBA" id="ARBA00038345"/>
    </source>
</evidence>
<dbReference type="SUPFAM" id="SSF51246">
    <property type="entry name" value="Rudiment single hybrid motif"/>
    <property type="match status" value="1"/>
</dbReference>
<dbReference type="InterPro" id="IPR016185">
    <property type="entry name" value="PreATP-grasp_dom_sf"/>
</dbReference>
<dbReference type="HAMAP" id="MF_00138">
    <property type="entry name" value="GARS"/>
    <property type="match status" value="1"/>
</dbReference>
<dbReference type="SMART" id="SM01210">
    <property type="entry name" value="GARS_C"/>
    <property type="match status" value="1"/>
</dbReference>
<comment type="catalytic activity">
    <reaction evidence="14">
        <text>5-phospho-beta-D-ribosylamine + glycine + ATP = N(1)-(5-phospho-beta-D-ribosyl)glycinamide + ADP + phosphate + H(+)</text>
        <dbReference type="Rhea" id="RHEA:17453"/>
        <dbReference type="ChEBI" id="CHEBI:15378"/>
        <dbReference type="ChEBI" id="CHEBI:30616"/>
        <dbReference type="ChEBI" id="CHEBI:43474"/>
        <dbReference type="ChEBI" id="CHEBI:57305"/>
        <dbReference type="ChEBI" id="CHEBI:58681"/>
        <dbReference type="ChEBI" id="CHEBI:143788"/>
        <dbReference type="ChEBI" id="CHEBI:456216"/>
        <dbReference type="EC" id="6.3.4.13"/>
    </reaction>
</comment>
<keyword evidence="10" id="KW-0464">Manganese</keyword>
<dbReference type="FunFam" id="3.40.50.20:FF:000006">
    <property type="entry name" value="Phosphoribosylamine--glycine ligase, chloroplastic"/>
    <property type="match status" value="1"/>
</dbReference>
<evidence type="ECO:0000256" key="9">
    <source>
        <dbReference type="ARBA" id="ARBA00022840"/>
    </source>
</evidence>
<evidence type="ECO:0000256" key="7">
    <source>
        <dbReference type="ARBA" id="ARBA00022741"/>
    </source>
</evidence>
<dbReference type="InterPro" id="IPR020560">
    <property type="entry name" value="PRibGlycinamide_synth_C-dom"/>
</dbReference>
<dbReference type="PANTHER" id="PTHR43472">
    <property type="entry name" value="PHOSPHORIBOSYLAMINE--GLYCINE LIGASE"/>
    <property type="match status" value="1"/>
</dbReference>
<keyword evidence="9 15" id="KW-0067">ATP-binding</keyword>
<dbReference type="PROSITE" id="PS00184">
    <property type="entry name" value="GARS"/>
    <property type="match status" value="1"/>
</dbReference>
<evidence type="ECO:0000256" key="3">
    <source>
        <dbReference type="ARBA" id="ARBA00005174"/>
    </source>
</evidence>
<evidence type="ECO:0000256" key="13">
    <source>
        <dbReference type="ARBA" id="ARBA00042864"/>
    </source>
</evidence>
<gene>
    <name evidence="14 17" type="primary">purD</name>
    <name evidence="17" type="ORF">DPRO_1794</name>
</gene>
<dbReference type="PANTHER" id="PTHR43472:SF1">
    <property type="entry name" value="PHOSPHORIBOSYLAMINE--GLYCINE LIGASE, CHLOROPLASTIC"/>
    <property type="match status" value="1"/>
</dbReference>
<evidence type="ECO:0000256" key="12">
    <source>
        <dbReference type="ARBA" id="ARBA00042242"/>
    </source>
</evidence>
<dbReference type="InterPro" id="IPR020559">
    <property type="entry name" value="PRibGlycinamide_synth_CS"/>
</dbReference>
<sequence>MKILVVGSGGREHALCWKLSQNPKVEEILCAPGNGGTAQVGKNVPVKDDDIPALVALAKEEAVDLVVAGPEVPLVLGLSNALEQENIPCFGPNAYAANLEGSKAFSKNVMADAGVPTAPFRVFDEFEPAVAFIREKGAPIVVKADGLAAGKGVVVATTEEEAIEAVEEMMVKKVFGSAGDRVVIEETLKGEEASFLAFCDGRNYALLPSSQDHKAAYEGDTGPNTGGMGAYSPAPILPKEKYAETAEMCIRPILKYLAAKGEPFKGVLYAGLMYTDEGPSVLEYNVRFGDPECQPLLMRLETDLLDIMFACIEGRLDEIDVVSTQQTACGVVVAAEGYPGSYPKGMEVTGLDEADAMEGVKVFQAGTAMKDGKIVTSGGRVLCVTALGDDLGAAQKRAYEAVDKVHFDKSFYRRDIADKGLKRLK</sequence>
<dbReference type="Gene3D" id="3.40.50.20">
    <property type="match status" value="1"/>
</dbReference>
<dbReference type="GO" id="GO:0009113">
    <property type="term" value="P:purine nucleobase biosynthetic process"/>
    <property type="evidence" value="ECO:0007669"/>
    <property type="project" value="InterPro"/>
</dbReference>
<keyword evidence="7 15" id="KW-0547">Nucleotide-binding</keyword>
<dbReference type="InterPro" id="IPR013815">
    <property type="entry name" value="ATP_grasp_subdomain_1"/>
</dbReference>
<dbReference type="GO" id="GO:0004637">
    <property type="term" value="F:phosphoribosylamine-glycine ligase activity"/>
    <property type="evidence" value="ECO:0007669"/>
    <property type="project" value="UniProtKB-UniRule"/>
</dbReference>
<evidence type="ECO:0000256" key="6">
    <source>
        <dbReference type="ARBA" id="ARBA00022723"/>
    </source>
</evidence>
<dbReference type="FunFam" id="3.30.1490.20:FF:000006">
    <property type="entry name" value="phosphoribosylamine--glycine ligase, chloroplastic-like"/>
    <property type="match status" value="1"/>
</dbReference>
<keyword evidence="18" id="KW-1185">Reference proteome</keyword>
<keyword evidence="6" id="KW-0479">Metal-binding</keyword>
<dbReference type="RefSeq" id="WP_097011707.1">
    <property type="nucleotide sequence ID" value="NZ_LT907975.1"/>
</dbReference>
<reference evidence="18" key="1">
    <citation type="submission" date="2017-09" db="EMBL/GenBank/DDBJ databases">
        <authorList>
            <person name="Regsiter A."/>
            <person name="William W."/>
        </authorList>
    </citation>
    <scope>NUCLEOTIDE SEQUENCE [LARGE SCALE GENOMIC DNA]</scope>
    <source>
        <strain evidence="18">500-1</strain>
    </source>
</reference>
<dbReference type="EC" id="6.3.4.13" evidence="4 14"/>
<dbReference type="GO" id="GO:0046872">
    <property type="term" value="F:metal ion binding"/>
    <property type="evidence" value="ECO:0007669"/>
    <property type="project" value="UniProtKB-KW"/>
</dbReference>
<accession>A0A2C8F7Z4</accession>
<evidence type="ECO:0000256" key="5">
    <source>
        <dbReference type="ARBA" id="ARBA00022598"/>
    </source>
</evidence>
<evidence type="ECO:0000313" key="17">
    <source>
        <dbReference type="EMBL" id="SOB58694.1"/>
    </source>
</evidence>
<dbReference type="Pfam" id="PF01071">
    <property type="entry name" value="GARS_A"/>
    <property type="match status" value="1"/>
</dbReference>
<dbReference type="GO" id="GO:0005524">
    <property type="term" value="F:ATP binding"/>
    <property type="evidence" value="ECO:0007669"/>
    <property type="project" value="UniProtKB-UniRule"/>
</dbReference>
<evidence type="ECO:0000256" key="8">
    <source>
        <dbReference type="ARBA" id="ARBA00022755"/>
    </source>
</evidence>
<dbReference type="EMBL" id="LT907975">
    <property type="protein sequence ID" value="SOB58694.1"/>
    <property type="molecule type" value="Genomic_DNA"/>
</dbReference>
<dbReference type="InterPro" id="IPR000115">
    <property type="entry name" value="PRibGlycinamide_synth"/>
</dbReference>
<evidence type="ECO:0000256" key="4">
    <source>
        <dbReference type="ARBA" id="ARBA00013255"/>
    </source>
</evidence>
<comment type="similarity">
    <text evidence="11 14">Belongs to the GARS family.</text>
</comment>
<evidence type="ECO:0000256" key="1">
    <source>
        <dbReference type="ARBA" id="ARBA00001936"/>
    </source>
</evidence>
<dbReference type="Gene3D" id="3.30.470.20">
    <property type="entry name" value="ATP-grasp fold, B domain"/>
    <property type="match status" value="1"/>
</dbReference>
<dbReference type="Gene3D" id="3.30.1490.20">
    <property type="entry name" value="ATP-grasp fold, A domain"/>
    <property type="match status" value="1"/>
</dbReference>
<dbReference type="UniPathway" id="UPA00074">
    <property type="reaction ID" value="UER00125"/>
</dbReference>
<evidence type="ECO:0000256" key="15">
    <source>
        <dbReference type="PROSITE-ProRule" id="PRU00409"/>
    </source>
</evidence>
<evidence type="ECO:0000256" key="10">
    <source>
        <dbReference type="ARBA" id="ARBA00023211"/>
    </source>
</evidence>
<evidence type="ECO:0000313" key="18">
    <source>
        <dbReference type="Proteomes" id="UP000219215"/>
    </source>
</evidence>
<dbReference type="Proteomes" id="UP000219215">
    <property type="component" value="Chromosome DPRO"/>
</dbReference>
<dbReference type="InterPro" id="IPR011761">
    <property type="entry name" value="ATP-grasp"/>
</dbReference>
<evidence type="ECO:0000256" key="14">
    <source>
        <dbReference type="HAMAP-Rule" id="MF_00138"/>
    </source>
</evidence>
<keyword evidence="5 14" id="KW-0436">Ligase</keyword>
<dbReference type="OrthoDB" id="9807240at2"/>
<dbReference type="SUPFAM" id="SSF52440">
    <property type="entry name" value="PreATP-grasp domain"/>
    <property type="match status" value="1"/>
</dbReference>
<protein>
    <recommendedName>
        <fullName evidence="4 14">Phosphoribosylamine--glycine ligase</fullName>
        <ecNumber evidence="4 14">6.3.4.13</ecNumber>
    </recommendedName>
    <alternativeName>
        <fullName evidence="14">GARS</fullName>
    </alternativeName>
    <alternativeName>
        <fullName evidence="12 14">Glycinamide ribonucleotide synthetase</fullName>
    </alternativeName>
    <alternativeName>
        <fullName evidence="13 14">Phosphoribosylglycinamide synthetase</fullName>
    </alternativeName>
</protein>
<dbReference type="KEGG" id="pprf:DPRO_1794"/>
<dbReference type="NCBIfam" id="TIGR00877">
    <property type="entry name" value="purD"/>
    <property type="match status" value="1"/>
</dbReference>
<dbReference type="GO" id="GO:0006189">
    <property type="term" value="P:'de novo' IMP biosynthetic process"/>
    <property type="evidence" value="ECO:0007669"/>
    <property type="project" value="UniProtKB-UniRule"/>
</dbReference>
<proteinExistence type="inferred from homology"/>
<dbReference type="Gene3D" id="3.90.600.10">
    <property type="entry name" value="Phosphoribosylglycinamide synthetase, C-terminal domain"/>
    <property type="match status" value="1"/>
</dbReference>
<dbReference type="SMART" id="SM01209">
    <property type="entry name" value="GARS_A"/>
    <property type="match status" value="1"/>
</dbReference>
<comment type="pathway">
    <text evidence="3 14">Purine metabolism; IMP biosynthesis via de novo pathway; N(1)-(5-phospho-D-ribosyl)glycinamide from 5-phospho-alpha-D-ribose 1-diphosphate: step 2/2.</text>
</comment>
<dbReference type="Pfam" id="PF02844">
    <property type="entry name" value="GARS_N"/>
    <property type="match status" value="1"/>
</dbReference>
<dbReference type="InterPro" id="IPR011054">
    <property type="entry name" value="Rudment_hybrid_motif"/>
</dbReference>
<dbReference type="Pfam" id="PF02843">
    <property type="entry name" value="GARS_C"/>
    <property type="match status" value="1"/>
</dbReference>
<dbReference type="FunFam" id="3.90.600.10:FF:000001">
    <property type="entry name" value="Trifunctional purine biosynthetic protein adenosine-3"/>
    <property type="match status" value="1"/>
</dbReference>
<feature type="domain" description="ATP-grasp" evidence="16">
    <location>
        <begin position="107"/>
        <end position="313"/>
    </location>
</feature>
<comment type="cofactor">
    <cofactor evidence="1">
        <name>Mn(2+)</name>
        <dbReference type="ChEBI" id="CHEBI:29035"/>
    </cofactor>
</comment>
<dbReference type="SUPFAM" id="SSF56059">
    <property type="entry name" value="Glutathione synthetase ATP-binding domain-like"/>
    <property type="match status" value="1"/>
</dbReference>